<keyword evidence="6 10" id="KW-0133">Cell shape</keyword>
<feature type="domain" description="Mur ligase C-terminal" evidence="14">
    <location>
        <begin position="345"/>
        <end position="473"/>
    </location>
</feature>
<comment type="catalytic activity">
    <reaction evidence="10 11">
        <text>D-alanyl-D-alanine + UDP-N-acetyl-alpha-D-muramoyl-L-alanyl-gamma-D-glutamyl-meso-2,6-diaminopimelate + ATP = UDP-N-acetyl-alpha-D-muramoyl-L-alanyl-gamma-D-glutamyl-meso-2,6-diaminopimeloyl-D-alanyl-D-alanine + ADP + phosphate + H(+)</text>
        <dbReference type="Rhea" id="RHEA:28374"/>
        <dbReference type="ChEBI" id="CHEBI:15378"/>
        <dbReference type="ChEBI" id="CHEBI:30616"/>
        <dbReference type="ChEBI" id="CHEBI:43474"/>
        <dbReference type="ChEBI" id="CHEBI:57822"/>
        <dbReference type="ChEBI" id="CHEBI:61386"/>
        <dbReference type="ChEBI" id="CHEBI:83905"/>
        <dbReference type="ChEBI" id="CHEBI:456216"/>
        <dbReference type="EC" id="6.3.2.10"/>
    </reaction>
</comment>
<evidence type="ECO:0000259" key="13">
    <source>
        <dbReference type="Pfam" id="PF01225"/>
    </source>
</evidence>
<dbReference type="EC" id="6.3.2.10" evidence="10 11"/>
<keyword evidence="8 10" id="KW-0131">Cell cycle</keyword>
<evidence type="ECO:0000313" key="17">
    <source>
        <dbReference type="Proteomes" id="UP000642509"/>
    </source>
</evidence>
<keyword evidence="7 10" id="KW-0573">Peptidoglycan synthesis</keyword>
<dbReference type="InterPro" id="IPR051046">
    <property type="entry name" value="MurCDEF_CellWall_CoF430Synth"/>
</dbReference>
<feature type="domain" description="Mur ligase central" evidence="15">
    <location>
        <begin position="116"/>
        <end position="322"/>
    </location>
</feature>
<dbReference type="SUPFAM" id="SSF63418">
    <property type="entry name" value="MurE/MurF N-terminal domain"/>
    <property type="match status" value="1"/>
</dbReference>
<name>A0ABQ2M460_9MICC</name>
<dbReference type="Gene3D" id="3.40.1190.10">
    <property type="entry name" value="Mur-like, catalytic domain"/>
    <property type="match status" value="1"/>
</dbReference>
<comment type="function">
    <text evidence="10 11">Involved in cell wall formation. Catalyzes the final step in the synthesis of UDP-N-acetylmuramoyl-pentapeptide, the precursor of murein.</text>
</comment>
<dbReference type="NCBIfam" id="TIGR01143">
    <property type="entry name" value="murF"/>
    <property type="match status" value="1"/>
</dbReference>
<dbReference type="HAMAP" id="MF_02019">
    <property type="entry name" value="MurF"/>
    <property type="match status" value="1"/>
</dbReference>
<evidence type="ECO:0000256" key="4">
    <source>
        <dbReference type="ARBA" id="ARBA00022741"/>
    </source>
</evidence>
<keyword evidence="2 10" id="KW-0436">Ligase</keyword>
<dbReference type="SUPFAM" id="SSF53623">
    <property type="entry name" value="MurD-like peptide ligases, catalytic domain"/>
    <property type="match status" value="1"/>
</dbReference>
<evidence type="ECO:0000256" key="12">
    <source>
        <dbReference type="SAM" id="MobiDB-lite"/>
    </source>
</evidence>
<dbReference type="Pfam" id="PF01225">
    <property type="entry name" value="Mur_ligase"/>
    <property type="match status" value="1"/>
</dbReference>
<proteinExistence type="inferred from homology"/>
<evidence type="ECO:0000256" key="9">
    <source>
        <dbReference type="ARBA" id="ARBA00023316"/>
    </source>
</evidence>
<protein>
    <recommendedName>
        <fullName evidence="10 11">UDP-N-acetylmuramoyl-tripeptide--D-alanyl-D-alanine ligase</fullName>
        <ecNumber evidence="10 11">6.3.2.10</ecNumber>
    </recommendedName>
    <alternativeName>
        <fullName evidence="10">D-alanyl-D-alanine-adding enzyme</fullName>
    </alternativeName>
</protein>
<dbReference type="SUPFAM" id="SSF53244">
    <property type="entry name" value="MurD-like peptide ligases, peptide-binding domain"/>
    <property type="match status" value="1"/>
</dbReference>
<feature type="domain" description="Mur ligase N-terminal catalytic" evidence="13">
    <location>
        <begin position="31"/>
        <end position="98"/>
    </location>
</feature>
<evidence type="ECO:0000259" key="14">
    <source>
        <dbReference type="Pfam" id="PF02875"/>
    </source>
</evidence>
<dbReference type="InterPro" id="IPR013221">
    <property type="entry name" value="Mur_ligase_cen"/>
</dbReference>
<dbReference type="Proteomes" id="UP000642509">
    <property type="component" value="Unassembled WGS sequence"/>
</dbReference>
<dbReference type="Gene3D" id="3.90.190.20">
    <property type="entry name" value="Mur ligase, C-terminal domain"/>
    <property type="match status" value="1"/>
</dbReference>
<dbReference type="InterPro" id="IPR036565">
    <property type="entry name" value="Mur-like_cat_sf"/>
</dbReference>
<keyword evidence="9 10" id="KW-0961">Cell wall biogenesis/degradation</keyword>
<keyword evidence="17" id="KW-1185">Reference proteome</keyword>
<dbReference type="Gene3D" id="3.40.1390.10">
    <property type="entry name" value="MurE/MurF, N-terminal domain"/>
    <property type="match status" value="1"/>
</dbReference>
<evidence type="ECO:0000256" key="2">
    <source>
        <dbReference type="ARBA" id="ARBA00022598"/>
    </source>
</evidence>
<evidence type="ECO:0000256" key="3">
    <source>
        <dbReference type="ARBA" id="ARBA00022618"/>
    </source>
</evidence>
<dbReference type="PANTHER" id="PTHR43024:SF1">
    <property type="entry name" value="UDP-N-ACETYLMURAMOYL-TRIPEPTIDE--D-ALANYL-D-ALANINE LIGASE"/>
    <property type="match status" value="1"/>
</dbReference>
<dbReference type="EMBL" id="BMLQ01000006">
    <property type="protein sequence ID" value="GGO46955.1"/>
    <property type="molecule type" value="Genomic_DNA"/>
</dbReference>
<dbReference type="Pfam" id="PF08245">
    <property type="entry name" value="Mur_ligase_M"/>
    <property type="match status" value="1"/>
</dbReference>
<dbReference type="InterPro" id="IPR000713">
    <property type="entry name" value="Mur_ligase_N"/>
</dbReference>
<keyword evidence="4 10" id="KW-0547">Nucleotide-binding</keyword>
<sequence>MIELTATAVAEATGGTLTASVPPGAVVDSATTDSREAAAGTLFIAKPGEHADGHDFIPAARDAGATLILAERQTTDAEGRPDPAVIVDDVVLAMGRLATHIVQRIREHSPTTVIGITGSAGKTTTKDLLATILATAGPTVAPQNSYNGEVGVPLTVFRAALDTRYLVIEMGADEVGNIKYLSSMVQPDIGVVLMVGSAHAGKFGGVENIARTKGELVESLPSNGFAVLNRDDARVAAMATRTRGRVVWFSVEDGSFPLVDADLEADIAAFSALADSLTTNADERPEFDLRLGAGTRAEPHRVASGLIGRHHASNIAAAAAAAAAAGLSAEVIAAALNGAGPTSRRRMERTDRPDGITVINDAYNANPESMRAALQTLAMMGRSTGRRTWAVLGEMLELGDARIREHTAIGTAVVRLNINQLLVVGRGARPLYTSAVNEGSWGDEVDFAEDLDAAEALLAGKLAPGDIVLFKSSNGAGLGDLGDRLAHGPVSPGPMDVPTIGDRKEQSQ</sequence>
<comment type="similarity">
    <text evidence="10">Belongs to the MurCDEF family. MurF subfamily.</text>
</comment>
<dbReference type="PANTHER" id="PTHR43024">
    <property type="entry name" value="UDP-N-ACETYLMURAMOYL-TRIPEPTIDE--D-ALANYL-D-ALANINE LIGASE"/>
    <property type="match status" value="1"/>
</dbReference>
<evidence type="ECO:0000256" key="8">
    <source>
        <dbReference type="ARBA" id="ARBA00023306"/>
    </source>
</evidence>
<dbReference type="InterPro" id="IPR005863">
    <property type="entry name" value="UDP-N-AcMur_synth"/>
</dbReference>
<evidence type="ECO:0000259" key="15">
    <source>
        <dbReference type="Pfam" id="PF08245"/>
    </source>
</evidence>
<dbReference type="InterPro" id="IPR036615">
    <property type="entry name" value="Mur_ligase_C_dom_sf"/>
</dbReference>
<organism evidence="16 17">
    <name type="scientific">Citricoccus zhacaiensis</name>
    <dbReference type="NCBI Taxonomy" id="489142"/>
    <lineage>
        <taxon>Bacteria</taxon>
        <taxon>Bacillati</taxon>
        <taxon>Actinomycetota</taxon>
        <taxon>Actinomycetes</taxon>
        <taxon>Micrococcales</taxon>
        <taxon>Micrococcaceae</taxon>
        <taxon>Citricoccus</taxon>
    </lineage>
</organism>
<dbReference type="RefSeq" id="WP_188806297.1">
    <property type="nucleotide sequence ID" value="NZ_BAAAOU010000009.1"/>
</dbReference>
<gene>
    <name evidence="10 16" type="primary">murF</name>
    <name evidence="16" type="ORF">GCM10010977_23130</name>
</gene>
<comment type="caution">
    <text evidence="16">The sequence shown here is derived from an EMBL/GenBank/DDBJ whole genome shotgun (WGS) entry which is preliminary data.</text>
</comment>
<evidence type="ECO:0000256" key="6">
    <source>
        <dbReference type="ARBA" id="ARBA00022960"/>
    </source>
</evidence>
<dbReference type="InterPro" id="IPR035911">
    <property type="entry name" value="MurE/MurF_N"/>
</dbReference>
<accession>A0ABQ2M460</accession>
<evidence type="ECO:0000256" key="5">
    <source>
        <dbReference type="ARBA" id="ARBA00022840"/>
    </source>
</evidence>
<feature type="region of interest" description="Disordered" evidence="12">
    <location>
        <begin position="483"/>
        <end position="508"/>
    </location>
</feature>
<evidence type="ECO:0000256" key="11">
    <source>
        <dbReference type="RuleBase" id="RU004136"/>
    </source>
</evidence>
<evidence type="ECO:0000256" key="7">
    <source>
        <dbReference type="ARBA" id="ARBA00022984"/>
    </source>
</evidence>
<evidence type="ECO:0000256" key="10">
    <source>
        <dbReference type="HAMAP-Rule" id="MF_02019"/>
    </source>
</evidence>
<reference evidence="17" key="1">
    <citation type="journal article" date="2019" name="Int. J. Syst. Evol. Microbiol.">
        <title>The Global Catalogue of Microorganisms (GCM) 10K type strain sequencing project: providing services to taxonomists for standard genome sequencing and annotation.</title>
        <authorList>
            <consortium name="The Broad Institute Genomics Platform"/>
            <consortium name="The Broad Institute Genome Sequencing Center for Infectious Disease"/>
            <person name="Wu L."/>
            <person name="Ma J."/>
        </authorList>
    </citation>
    <scope>NUCLEOTIDE SEQUENCE [LARGE SCALE GENOMIC DNA]</scope>
    <source>
        <strain evidence="17">CGMCC 1.7064</strain>
    </source>
</reference>
<keyword evidence="3 10" id="KW-0132">Cell division</keyword>
<feature type="binding site" evidence="10">
    <location>
        <begin position="118"/>
        <end position="124"/>
    </location>
    <ligand>
        <name>ATP</name>
        <dbReference type="ChEBI" id="CHEBI:30616"/>
    </ligand>
</feature>
<evidence type="ECO:0000256" key="1">
    <source>
        <dbReference type="ARBA" id="ARBA00022490"/>
    </source>
</evidence>
<dbReference type="GO" id="GO:0016874">
    <property type="term" value="F:ligase activity"/>
    <property type="evidence" value="ECO:0007669"/>
    <property type="project" value="UniProtKB-KW"/>
</dbReference>
<dbReference type="InterPro" id="IPR004101">
    <property type="entry name" value="Mur_ligase_C"/>
</dbReference>
<comment type="pathway">
    <text evidence="10 11">Cell wall biogenesis; peptidoglycan biosynthesis.</text>
</comment>
<keyword evidence="5 10" id="KW-0067">ATP-binding</keyword>
<keyword evidence="1 10" id="KW-0963">Cytoplasm</keyword>
<evidence type="ECO:0000313" key="16">
    <source>
        <dbReference type="EMBL" id="GGO46955.1"/>
    </source>
</evidence>
<dbReference type="Pfam" id="PF02875">
    <property type="entry name" value="Mur_ligase_C"/>
    <property type="match status" value="1"/>
</dbReference>
<comment type="subcellular location">
    <subcellularLocation>
        <location evidence="10 11">Cytoplasm</location>
    </subcellularLocation>
</comment>